<accession>K2N6I6</accession>
<dbReference type="OrthoDB" id="244920at2759"/>
<sequence length="235" mass="26846">FFFFVPFHSFFFFPYLSISPSMFERMHLISFCLFFSFVFFLLLFLFYKSFLRMSPGRPDGLVAVISCFGRWDAVVLRKFGDGALVVRDERRSIHVTLVSREIEEPRLLVAAWDSQDFAVRVNHVLYDTGPVELRAGDKVQLTNLGAWNDEDGLYFLCVENFEVPEEAFPPGVQESALKSHATEEPSETPHVCVGENAWRVFMRDRLERVGQVLSAWTNLKSPSSIPSSAVTAHAM</sequence>
<feature type="transmembrane region" description="Helical" evidence="1">
    <location>
        <begin position="26"/>
        <end position="47"/>
    </location>
</feature>
<comment type="caution">
    <text evidence="2">The sequence shown here is derived from an EMBL/GenBank/DDBJ whole genome shotgun (WGS) entry which is preliminary data.</text>
</comment>
<protein>
    <submittedName>
        <fullName evidence="2">Uncharacterized protein</fullName>
    </submittedName>
</protein>
<dbReference type="Proteomes" id="UP000007350">
    <property type="component" value="Unassembled WGS sequence"/>
</dbReference>
<gene>
    <name evidence="2" type="ORF">MOQ_002573</name>
</gene>
<keyword evidence="3" id="KW-1185">Reference proteome</keyword>
<evidence type="ECO:0000313" key="3">
    <source>
        <dbReference type="Proteomes" id="UP000007350"/>
    </source>
</evidence>
<feature type="non-terminal residue" evidence="2">
    <location>
        <position position="1"/>
    </location>
</feature>
<dbReference type="AlphaFoldDB" id="K2N6I6"/>
<keyword evidence="1" id="KW-0812">Transmembrane</keyword>
<proteinExistence type="predicted"/>
<name>K2N6I6_TRYCR</name>
<organism evidence="2 3">
    <name type="scientific">Trypanosoma cruzi marinkellei</name>
    <dbReference type="NCBI Taxonomy" id="85056"/>
    <lineage>
        <taxon>Eukaryota</taxon>
        <taxon>Discoba</taxon>
        <taxon>Euglenozoa</taxon>
        <taxon>Kinetoplastea</taxon>
        <taxon>Metakinetoplastina</taxon>
        <taxon>Trypanosomatida</taxon>
        <taxon>Trypanosomatidae</taxon>
        <taxon>Trypanosoma</taxon>
        <taxon>Schizotrypanum</taxon>
    </lineage>
</organism>
<dbReference type="EMBL" id="AHKC01009146">
    <property type="protein sequence ID" value="EKF33559.1"/>
    <property type="molecule type" value="Genomic_DNA"/>
</dbReference>
<evidence type="ECO:0000313" key="2">
    <source>
        <dbReference type="EMBL" id="EKF33559.1"/>
    </source>
</evidence>
<keyword evidence="1" id="KW-0472">Membrane</keyword>
<keyword evidence="1" id="KW-1133">Transmembrane helix</keyword>
<evidence type="ECO:0000256" key="1">
    <source>
        <dbReference type="SAM" id="Phobius"/>
    </source>
</evidence>
<reference evidence="2 3" key="1">
    <citation type="journal article" date="2012" name="BMC Genomics">
        <title>Comparative genomic analysis of human infective Trypanosoma cruzi lineages with the bat-restricted subspecies T. cruzi marinkellei.</title>
        <authorList>
            <person name="Franzen O."/>
            <person name="Talavera-Lopez C."/>
            <person name="Ochaya S."/>
            <person name="Butler C.E."/>
            <person name="Messenger L.A."/>
            <person name="Lewis M.D."/>
            <person name="Llewellyn M.S."/>
            <person name="Marinkelle C.J."/>
            <person name="Tyler K.M."/>
            <person name="Miles M.A."/>
            <person name="Andersson B."/>
        </authorList>
    </citation>
    <scope>NUCLEOTIDE SEQUENCE [LARGE SCALE GENOMIC DNA]</scope>
    <source>
        <strain evidence="2 3">B7</strain>
    </source>
</reference>